<accession>A0A825BG73</accession>
<gene>
    <name evidence="2" type="ORF">CX802_09060</name>
</gene>
<comment type="caution">
    <text evidence="2">The sequence shown here is derived from an EMBL/GenBank/DDBJ whole genome shotgun (WGS) entry which is preliminary data.</text>
</comment>
<evidence type="ECO:0000313" key="2">
    <source>
        <dbReference type="EMBL" id="EAI8859971.1"/>
    </source>
</evidence>
<keyword evidence="1" id="KW-0175">Coiled coil</keyword>
<sequence>MLAYFLNGNDKDFVSSIISAKEAKELIDNAIKLLQNAPLDEHTKERLTQLEAAKEQLSLKIQELETSAQQLVAKDGELSAKIDNLEANSINQEAIDVKIGELKTELEPKINTVRADLITNITTNSEQINLLSTKIDNLDLTADFTISPEELAQLEDYLKNPPILNSIPEHESFYVQGYCPSNSYVNWTNFKLWDLEGREYKIKHYEAARHFPAKYVKTQKTVLSTSFTGEATLRDLSDYEAANDELIVVMTCVPPYATGDPIDATKELPGLYANGGWNGVCWYIMNESAKPPVSKFTYTSNRGGTTNYAGYYKKGCLNYETWDAVSDLAVSLLNATPYSGTIELSKPLPKFVKGKK</sequence>
<organism evidence="2 3">
    <name type="scientific">Campylobacter fetus</name>
    <dbReference type="NCBI Taxonomy" id="196"/>
    <lineage>
        <taxon>Bacteria</taxon>
        <taxon>Pseudomonadati</taxon>
        <taxon>Campylobacterota</taxon>
        <taxon>Epsilonproteobacteria</taxon>
        <taxon>Campylobacterales</taxon>
        <taxon>Campylobacteraceae</taxon>
        <taxon>Campylobacter</taxon>
    </lineage>
</organism>
<evidence type="ECO:0000313" key="3">
    <source>
        <dbReference type="Proteomes" id="UP000535509"/>
    </source>
</evidence>
<dbReference type="AlphaFoldDB" id="A0A825BG73"/>
<reference evidence="2 3" key="1">
    <citation type="submission" date="2018-06" db="EMBL/GenBank/DDBJ databases">
        <authorList>
            <consortium name="PulseNet: The National Subtyping Network for Foodborne Disease Surveillance"/>
            <person name="Tarr C.L."/>
            <person name="Trees E."/>
            <person name="Katz L.S."/>
            <person name="Carleton-Romer H.A."/>
            <person name="Stroika S."/>
            <person name="Kucerova Z."/>
            <person name="Roache K.F."/>
            <person name="Sabol A.L."/>
            <person name="Besser J."/>
            <person name="Gerner-Smidt P."/>
        </authorList>
    </citation>
    <scope>NUCLEOTIDE SEQUENCE [LARGE SCALE GENOMIC DNA]</scope>
    <source>
        <strain evidence="2 3">PNUSAC001503</strain>
    </source>
</reference>
<dbReference type="EMBL" id="AABTCC010000043">
    <property type="protein sequence ID" value="EAI8859971.1"/>
    <property type="molecule type" value="Genomic_DNA"/>
</dbReference>
<evidence type="ECO:0000256" key="1">
    <source>
        <dbReference type="SAM" id="Coils"/>
    </source>
</evidence>
<dbReference type="RefSeq" id="WP_035171417.1">
    <property type="nucleotide sequence ID" value="NZ_CP059437.1"/>
</dbReference>
<protein>
    <submittedName>
        <fullName evidence="2">Uncharacterized protein</fullName>
    </submittedName>
</protein>
<proteinExistence type="predicted"/>
<dbReference type="Proteomes" id="UP000535509">
    <property type="component" value="Unassembled WGS sequence"/>
</dbReference>
<keyword evidence="3" id="KW-1185">Reference proteome</keyword>
<feature type="coiled-coil region" evidence="1">
    <location>
        <begin position="47"/>
        <end position="88"/>
    </location>
</feature>
<name>A0A825BG73_CAMFE</name>